<evidence type="ECO:0000313" key="2">
    <source>
        <dbReference type="EMBL" id="OAB38900.1"/>
    </source>
</evidence>
<dbReference type="OrthoDB" id="9770340at2"/>
<dbReference type="EMBL" id="LVJH01000045">
    <property type="protein sequence ID" value="OAB38900.1"/>
    <property type="molecule type" value="Genomic_DNA"/>
</dbReference>
<proteinExistence type="predicted"/>
<keyword evidence="3" id="KW-1185">Reference proteome</keyword>
<dbReference type="PANTHER" id="PTHR35149">
    <property type="entry name" value="SLL5132 PROTEIN"/>
    <property type="match status" value="1"/>
</dbReference>
<protein>
    <recommendedName>
        <fullName evidence="1">GmrSD restriction endonucleases N-terminal domain-containing protein</fullName>
    </recommendedName>
</protein>
<evidence type="ECO:0000259" key="1">
    <source>
        <dbReference type="Pfam" id="PF03235"/>
    </source>
</evidence>
<organism evidence="2 3">
    <name type="scientific">Paenibacillus glacialis</name>
    <dbReference type="NCBI Taxonomy" id="494026"/>
    <lineage>
        <taxon>Bacteria</taxon>
        <taxon>Bacillati</taxon>
        <taxon>Bacillota</taxon>
        <taxon>Bacilli</taxon>
        <taxon>Bacillales</taxon>
        <taxon>Paenibacillaceae</taxon>
        <taxon>Paenibacillus</taxon>
    </lineage>
</organism>
<dbReference type="Proteomes" id="UP000076967">
    <property type="component" value="Unassembled WGS sequence"/>
</dbReference>
<dbReference type="RefSeq" id="WP_068536074.1">
    <property type="nucleotide sequence ID" value="NZ_LVJH01000045.1"/>
</dbReference>
<gene>
    <name evidence="2" type="ORF">PGLA_19505</name>
</gene>
<feature type="domain" description="GmrSD restriction endonucleases N-terminal" evidence="1">
    <location>
        <begin position="19"/>
        <end position="232"/>
    </location>
</feature>
<dbReference type="InterPro" id="IPR004919">
    <property type="entry name" value="GmrSD_N"/>
</dbReference>
<dbReference type="AlphaFoldDB" id="A0A162PTC5"/>
<accession>A0A162PTC5</accession>
<sequence length="906" mass="107204">MIEAIDTEKTISEIRKTVSDIFKLGKGLNIPAYQRGYRWSAVHVVQIIEDILEGYNNNEEFYCLQTLIVSEHEKEFHIIDGQQRLTTILIIVGALNYLSGIGNQVSTANLTLSLKYETRGDSEKFLHFLLSIPKKLANLSWSSIWGEYCNHLGEGCHDENIDFRFMVEAFIVSVKTLEVITMPYEKLFKYILNKCFFLWYPVDPSIKEEEQFYKVNMGKLSLTNSDLIKSEFMKPRISGDEAHDKRIALLAEKWHSIEKELRNPEFWAFIPHKNQYGIWSNREKSYEERNIYLPRIDEIFQLFITSLRDNSKTDTYAESDKYFLYNKLTQKMNEQLQNQNITIIWETIERLYLEIVDLYNADGRETLYHKYFETQKKSYKEGSLYNLVAYIIYSYSITLEKSENFVGEEILKIIETNRQERRSKIRGIIQSILEEITGLSSEELKKKDSFKEKLSSMKYEIDQKSEDEAHDERKDKNKKIKNLLMLFNFILLDKNSGLSNRYDFLNHRYWGIEHIFSQKESPISGNDELNGKRKEIERKLQELRTFENNEIENLDVQKFQHHDDLKSFVESKKTQLEEALEPNKKVISDNINRSLKNKIEKEKEKLKGKLNNYKKTISTERAFAMRKIVLESLCEYYDSVQQVKDSDSNGIERIKKVYGLTKHIDELGGCCKDFEWKQLVENDIIDAREDEILNEMIKRNTEETLSYDFFINKLFSNKNEKQRAVYRIKQAFGLEELHLYFDYIVLNEIADDIHTENYAGQTESSENSYAKVKEFVRKAAIRKFKEHHSDLNSEILQSIYISEVDNYFLHEHTELLKDNSLRNLSLLRSKENRILANNFIEKKEKVNEFLSRGTAIPYSTLLVFTDRYFEIDAVFSGERLQWLPSSRDKYFDDIVNNIHKFIFYGE</sequence>
<dbReference type="Pfam" id="PF03235">
    <property type="entry name" value="GmrSD_N"/>
    <property type="match status" value="1"/>
</dbReference>
<comment type="caution">
    <text evidence="2">The sequence shown here is derived from an EMBL/GenBank/DDBJ whole genome shotgun (WGS) entry which is preliminary data.</text>
</comment>
<reference evidence="2 3" key="1">
    <citation type="submission" date="2016-03" db="EMBL/GenBank/DDBJ databases">
        <title>Draft genome sequence of Paenibacillus glacialis DSM 22343.</title>
        <authorList>
            <person name="Shin S.-K."/>
            <person name="Yi H."/>
        </authorList>
    </citation>
    <scope>NUCLEOTIDE SEQUENCE [LARGE SCALE GENOMIC DNA]</scope>
    <source>
        <strain evidence="2 3">DSM 22343</strain>
    </source>
</reference>
<name>A0A162PTC5_9BACL</name>
<evidence type="ECO:0000313" key="3">
    <source>
        <dbReference type="Proteomes" id="UP000076967"/>
    </source>
</evidence>
<dbReference type="PANTHER" id="PTHR35149:SF1">
    <property type="entry name" value="DUF5655 DOMAIN-CONTAINING PROTEIN"/>
    <property type="match status" value="1"/>
</dbReference>
<dbReference type="STRING" id="494026.PGLA_19505"/>